<dbReference type="Proteomes" id="UP001516061">
    <property type="component" value="Unassembled WGS sequence"/>
</dbReference>
<sequence length="231" mass="24662">MSTDSLPEGVQRVAQALQAAAHPHAPRWLEVAARTAQEAADALGVELGQIAKSVIFRRRADARAVLVVTSGDRRVDERKVAAQAGPVGRADAEFVKARTGFSIGGVSPLAHLEAPVVLIDRELFRFGEIWAAAGHPNAVFRLAPADLVRLTGNAPVLDVVPDELVPTAPTAVPVRPASPCVNICRMDAATGWCEGCRRTIDEIAAWSRLSAGEREAVWLRLPGRTRPARPA</sequence>
<organism evidence="2 3">
    <name type="scientific">Sphaerotilus uruguayifluvii</name>
    <dbReference type="NCBI Taxonomy" id="2735897"/>
    <lineage>
        <taxon>Bacteria</taxon>
        <taxon>Pseudomonadati</taxon>
        <taxon>Pseudomonadota</taxon>
        <taxon>Betaproteobacteria</taxon>
        <taxon>Burkholderiales</taxon>
        <taxon>Sphaerotilaceae</taxon>
        <taxon>Sphaerotilus</taxon>
    </lineage>
</organism>
<keyword evidence="3" id="KW-1185">Reference proteome</keyword>
<protein>
    <submittedName>
        <fullName evidence="2">Prolyl-tRNA editing enzyme YbaK/EbsC (Cys-tRNA(Pro) deacylase)/predicted Fe-S protein YdhL (DUF1289 family)</fullName>
    </submittedName>
</protein>
<dbReference type="InterPro" id="IPR036754">
    <property type="entry name" value="YbaK/aa-tRNA-synt-asso_dom_sf"/>
</dbReference>
<name>A0ABX2G3B0_9BURK</name>
<dbReference type="SUPFAM" id="SSF55826">
    <property type="entry name" value="YbaK/ProRS associated domain"/>
    <property type="match status" value="1"/>
</dbReference>
<evidence type="ECO:0000313" key="2">
    <source>
        <dbReference type="EMBL" id="NRT56790.1"/>
    </source>
</evidence>
<evidence type="ECO:0000313" key="3">
    <source>
        <dbReference type="Proteomes" id="UP001516061"/>
    </source>
</evidence>
<dbReference type="PANTHER" id="PTHR30411">
    <property type="entry name" value="CYTOPLASMIC PROTEIN"/>
    <property type="match status" value="1"/>
</dbReference>
<accession>A0ABX2G3B0</accession>
<dbReference type="EMBL" id="JABSNM010000010">
    <property type="protein sequence ID" value="NRT56790.1"/>
    <property type="molecule type" value="Genomic_DNA"/>
</dbReference>
<dbReference type="Pfam" id="PF06945">
    <property type="entry name" value="DUF1289"/>
    <property type="match status" value="1"/>
</dbReference>
<comment type="caution">
    <text evidence="2">The sequence shown here is derived from an EMBL/GenBank/DDBJ whole genome shotgun (WGS) entry which is preliminary data.</text>
</comment>
<dbReference type="InterPro" id="IPR010710">
    <property type="entry name" value="DUF1289"/>
</dbReference>
<gene>
    <name evidence="2" type="ORF">HNQ01_002537</name>
</gene>
<evidence type="ECO:0000259" key="1">
    <source>
        <dbReference type="Pfam" id="PF04073"/>
    </source>
</evidence>
<dbReference type="CDD" id="cd04333">
    <property type="entry name" value="ProX_deacylase"/>
    <property type="match status" value="1"/>
</dbReference>
<dbReference type="RefSeq" id="WP_173805810.1">
    <property type="nucleotide sequence ID" value="NZ_JABSNM010000010.1"/>
</dbReference>
<proteinExistence type="predicted"/>
<dbReference type="Gene3D" id="3.90.960.10">
    <property type="entry name" value="YbaK/aminoacyl-tRNA synthetase-associated domain"/>
    <property type="match status" value="1"/>
</dbReference>
<dbReference type="Pfam" id="PF04073">
    <property type="entry name" value="tRNA_edit"/>
    <property type="match status" value="1"/>
</dbReference>
<dbReference type="PANTHER" id="PTHR30411:SF1">
    <property type="entry name" value="CYTOPLASMIC PROTEIN"/>
    <property type="match status" value="1"/>
</dbReference>
<feature type="domain" description="YbaK/aminoacyl-tRNA synthetase-associated" evidence="1">
    <location>
        <begin position="32"/>
        <end position="150"/>
    </location>
</feature>
<reference evidence="2 3" key="1">
    <citation type="submission" date="2020-05" db="EMBL/GenBank/DDBJ databases">
        <title>Genomic Encyclopedia of Type Strains, Phase IV (KMG-V): Genome sequencing to study the core and pangenomes of soil and plant-associated prokaryotes.</title>
        <authorList>
            <person name="Whitman W."/>
        </authorList>
    </citation>
    <scope>NUCLEOTIDE SEQUENCE [LARGE SCALE GENOMIC DNA]</scope>
    <source>
        <strain evidence="2 3">C29</strain>
    </source>
</reference>
<dbReference type="InterPro" id="IPR007214">
    <property type="entry name" value="YbaK/aa-tRNA-synth-assoc-dom"/>
</dbReference>